<dbReference type="InterPro" id="IPR048337">
    <property type="entry name" value="FAM50A/XAP5_C"/>
</dbReference>
<proteinExistence type="predicted"/>
<dbReference type="InterPro" id="IPR007005">
    <property type="entry name" value="XAP5"/>
</dbReference>
<evidence type="ECO:0000256" key="1">
    <source>
        <dbReference type="SAM" id="MobiDB-lite"/>
    </source>
</evidence>
<feature type="compositionally biased region" description="Basic residues" evidence="1">
    <location>
        <begin position="83"/>
        <end position="92"/>
    </location>
</feature>
<dbReference type="EMBL" id="JBBBZM010000024">
    <property type="protein sequence ID" value="KAL0638272.1"/>
    <property type="molecule type" value="Genomic_DNA"/>
</dbReference>
<organism evidence="3 4">
    <name type="scientific">Discina gigas</name>
    <dbReference type="NCBI Taxonomy" id="1032678"/>
    <lineage>
        <taxon>Eukaryota</taxon>
        <taxon>Fungi</taxon>
        <taxon>Dikarya</taxon>
        <taxon>Ascomycota</taxon>
        <taxon>Pezizomycotina</taxon>
        <taxon>Pezizomycetes</taxon>
        <taxon>Pezizales</taxon>
        <taxon>Discinaceae</taxon>
        <taxon>Discina</taxon>
    </lineage>
</organism>
<protein>
    <recommendedName>
        <fullName evidence="2">FAM50A/XAP5 C-terminal domain-containing protein</fullName>
    </recommendedName>
</protein>
<dbReference type="Proteomes" id="UP001447188">
    <property type="component" value="Unassembled WGS sequence"/>
</dbReference>
<evidence type="ECO:0000259" key="2">
    <source>
        <dbReference type="Pfam" id="PF04921"/>
    </source>
</evidence>
<reference evidence="3 4" key="1">
    <citation type="submission" date="2024-02" db="EMBL/GenBank/DDBJ databases">
        <title>Discinaceae phylogenomics.</title>
        <authorList>
            <person name="Dirks A.C."/>
            <person name="James T.Y."/>
        </authorList>
    </citation>
    <scope>NUCLEOTIDE SEQUENCE [LARGE SCALE GENOMIC DNA]</scope>
    <source>
        <strain evidence="3 4">ACD0624</strain>
    </source>
</reference>
<name>A0ABR3GQT4_9PEZI</name>
<keyword evidence="4" id="KW-1185">Reference proteome</keyword>
<evidence type="ECO:0000313" key="4">
    <source>
        <dbReference type="Proteomes" id="UP001447188"/>
    </source>
</evidence>
<feature type="region of interest" description="Disordered" evidence="1">
    <location>
        <begin position="52"/>
        <end position="92"/>
    </location>
</feature>
<evidence type="ECO:0000313" key="3">
    <source>
        <dbReference type="EMBL" id="KAL0638272.1"/>
    </source>
</evidence>
<feature type="domain" description="FAM50A/XAP5 C-terminal" evidence="2">
    <location>
        <begin position="192"/>
        <end position="337"/>
    </location>
</feature>
<dbReference type="Pfam" id="PF04921">
    <property type="entry name" value="XAP5"/>
    <property type="match status" value="1"/>
</dbReference>
<dbReference type="PANTHER" id="PTHR12722:SF0">
    <property type="entry name" value="PROTEIN FAM50A"/>
    <property type="match status" value="1"/>
</dbReference>
<dbReference type="PANTHER" id="PTHR12722">
    <property type="entry name" value="XAP-5 PROTEIN-RELATED"/>
    <property type="match status" value="1"/>
</dbReference>
<sequence>MSNSTSNPPGASTPSNSRFISNTETLEDALKTQTVGLVHLSEFKKRRVELAEQREREAAEKLQAAHTSRAGTSSREGSEQPPAKKKKRKVVAKGKLSFGGVEDEDEDGTDSRSVAITVDNRVESMDDSVDAEGAGLDEVLVESEAARKRKVNPKLRAPPPKVLTKNTLLREAQERETLRREFLVLQEKIKNEEISIPFVFYDGTNVAPPDGGGVQVKKGEAVWLFLERARRMSGRREWLRVSVDDLLLVRGEVIIPHHFEFYYFIVNRTQGPNGLLFDYPSPLDPPNPNGEVTTQGGKEDPTMTKVVDRRWYERNKHIFPASVWTEFDPNTDYRNMVRRDQGGNAFFFG</sequence>
<gene>
    <name evidence="3" type="ORF">Q9L58_002729</name>
</gene>
<accession>A0ABR3GQT4</accession>
<feature type="region of interest" description="Disordered" evidence="1">
    <location>
        <begin position="1"/>
        <end position="25"/>
    </location>
</feature>
<feature type="compositionally biased region" description="Polar residues" evidence="1">
    <location>
        <begin position="1"/>
        <end position="24"/>
    </location>
</feature>
<comment type="caution">
    <text evidence="3">The sequence shown here is derived from an EMBL/GenBank/DDBJ whole genome shotgun (WGS) entry which is preliminary data.</text>
</comment>